<keyword evidence="2" id="KW-1185">Reference proteome</keyword>
<sequence length="115" mass="11893">MSRIDPMTLRADFDRALSEVTGAAVLAATAVGGEAPSGVTVALTARNGGYEADVRLMADPEAGTVVETGRGMLGCRIANPQSRVELRAACDRLLREYIAIEESAASGVETGARAV</sequence>
<reference evidence="1 2" key="1">
    <citation type="journal article" date="2020" name="Microorganisms">
        <title>Osmotic Adaptation and Compatible Solute Biosynthesis of Phototrophic Bacteria as Revealed from Genome Analyses.</title>
        <authorList>
            <person name="Imhoff J.F."/>
            <person name="Rahn T."/>
            <person name="Kunzel S."/>
            <person name="Keller A."/>
            <person name="Neulinger S.C."/>
        </authorList>
    </citation>
    <scope>NUCLEOTIDE SEQUENCE [LARGE SCALE GENOMIC DNA]</scope>
    <source>
        <strain evidence="1 2">DSM 9895</strain>
    </source>
</reference>
<dbReference type="Proteomes" id="UP001296873">
    <property type="component" value="Unassembled WGS sequence"/>
</dbReference>
<dbReference type="EMBL" id="NRRL01000063">
    <property type="protein sequence ID" value="MBK1669828.1"/>
    <property type="molecule type" value="Genomic_DNA"/>
</dbReference>
<name>A0ABS1DK05_9PROT</name>
<accession>A0ABS1DK05</accession>
<gene>
    <name evidence="1" type="ORF">CKO28_17470</name>
</gene>
<comment type="caution">
    <text evidence="1">The sequence shown here is derived from an EMBL/GenBank/DDBJ whole genome shotgun (WGS) entry which is preliminary data.</text>
</comment>
<organism evidence="1 2">
    <name type="scientific">Rhodovibrio sodomensis</name>
    <dbReference type="NCBI Taxonomy" id="1088"/>
    <lineage>
        <taxon>Bacteria</taxon>
        <taxon>Pseudomonadati</taxon>
        <taxon>Pseudomonadota</taxon>
        <taxon>Alphaproteobacteria</taxon>
        <taxon>Rhodospirillales</taxon>
        <taxon>Rhodovibrionaceae</taxon>
        <taxon>Rhodovibrio</taxon>
    </lineage>
</organism>
<protein>
    <recommendedName>
        <fullName evidence="3">YbaB/EbfC DNA-binding family protein</fullName>
    </recommendedName>
</protein>
<evidence type="ECO:0008006" key="3">
    <source>
        <dbReference type="Google" id="ProtNLM"/>
    </source>
</evidence>
<evidence type="ECO:0000313" key="2">
    <source>
        <dbReference type="Proteomes" id="UP001296873"/>
    </source>
</evidence>
<dbReference type="RefSeq" id="WP_200342173.1">
    <property type="nucleotide sequence ID" value="NZ_NRRL01000063.1"/>
</dbReference>
<proteinExistence type="predicted"/>
<evidence type="ECO:0000313" key="1">
    <source>
        <dbReference type="EMBL" id="MBK1669828.1"/>
    </source>
</evidence>